<gene>
    <name evidence="1" type="ORF">SFRICE_018423</name>
</gene>
<name>A0A2H1WJU7_SPOFR</name>
<dbReference type="AlphaFoldDB" id="A0A2H1WJU7"/>
<dbReference type="EMBL" id="ODYU01009139">
    <property type="protein sequence ID" value="SOQ53351.1"/>
    <property type="molecule type" value="Genomic_DNA"/>
</dbReference>
<reference evidence="1" key="1">
    <citation type="submission" date="2016-07" db="EMBL/GenBank/DDBJ databases">
        <authorList>
            <person name="Bretaudeau A."/>
        </authorList>
    </citation>
    <scope>NUCLEOTIDE SEQUENCE</scope>
    <source>
        <strain evidence="1">Rice</strain>
        <tissue evidence="1">Whole body</tissue>
    </source>
</reference>
<sequence>MTMTSSRITMSTVAIEDSLCPDAARWQGAADNVIGYRGSGSKQKERAENYSVTFPALGEATGSVRLLLTKNHPVPLLLFEPEPRYFCEIRQDITARTKTQGTGVIEKL</sequence>
<evidence type="ECO:0000313" key="1">
    <source>
        <dbReference type="EMBL" id="SOQ53351.1"/>
    </source>
</evidence>
<organism evidence="1">
    <name type="scientific">Spodoptera frugiperda</name>
    <name type="common">Fall armyworm</name>
    <dbReference type="NCBI Taxonomy" id="7108"/>
    <lineage>
        <taxon>Eukaryota</taxon>
        <taxon>Metazoa</taxon>
        <taxon>Ecdysozoa</taxon>
        <taxon>Arthropoda</taxon>
        <taxon>Hexapoda</taxon>
        <taxon>Insecta</taxon>
        <taxon>Pterygota</taxon>
        <taxon>Neoptera</taxon>
        <taxon>Endopterygota</taxon>
        <taxon>Lepidoptera</taxon>
        <taxon>Glossata</taxon>
        <taxon>Ditrysia</taxon>
        <taxon>Noctuoidea</taxon>
        <taxon>Noctuidae</taxon>
        <taxon>Amphipyrinae</taxon>
        <taxon>Spodoptera</taxon>
    </lineage>
</organism>
<accession>A0A2H1WJU7</accession>
<proteinExistence type="predicted"/>
<protein>
    <submittedName>
        <fullName evidence="1">SFRICE_018423</fullName>
    </submittedName>
</protein>